<dbReference type="Proteomes" id="UP000324767">
    <property type="component" value="Unassembled WGS sequence"/>
</dbReference>
<evidence type="ECO:0000313" key="3">
    <source>
        <dbReference type="Proteomes" id="UP000324767"/>
    </source>
</evidence>
<accession>A0A5M8PTP7</accession>
<evidence type="ECO:0000256" key="1">
    <source>
        <dbReference type="SAM" id="SignalP"/>
    </source>
</evidence>
<dbReference type="EMBL" id="VXIT01000006">
    <property type="protein sequence ID" value="KAA6412056.1"/>
    <property type="molecule type" value="Genomic_DNA"/>
</dbReference>
<protein>
    <submittedName>
        <fullName evidence="2">Uncharacterized protein</fullName>
    </submittedName>
</protein>
<reference evidence="2 3" key="1">
    <citation type="submission" date="2019-09" db="EMBL/GenBank/DDBJ databases">
        <title>The hologenome of the rock-dwelling lichen Lasallia pustulata.</title>
        <authorList>
            <person name="Greshake Tzovaras B."/>
            <person name="Segers F."/>
            <person name="Bicker A."/>
            <person name="Dal Grande F."/>
            <person name="Otte J."/>
            <person name="Hankeln T."/>
            <person name="Schmitt I."/>
            <person name="Ebersberger I."/>
        </authorList>
    </citation>
    <scope>NUCLEOTIDE SEQUENCE [LARGE SCALE GENOMIC DNA]</scope>
    <source>
        <strain evidence="2">A1-1</strain>
    </source>
</reference>
<gene>
    <name evidence="2" type="ORF">FRX48_04206</name>
</gene>
<proteinExistence type="predicted"/>
<feature type="chain" id="PRO_5024389756" evidence="1">
    <location>
        <begin position="22"/>
        <end position="69"/>
    </location>
</feature>
<comment type="caution">
    <text evidence="2">The sequence shown here is derived from an EMBL/GenBank/DDBJ whole genome shotgun (WGS) entry which is preliminary data.</text>
</comment>
<organism evidence="2 3">
    <name type="scientific">Lasallia pustulata</name>
    <dbReference type="NCBI Taxonomy" id="136370"/>
    <lineage>
        <taxon>Eukaryota</taxon>
        <taxon>Fungi</taxon>
        <taxon>Dikarya</taxon>
        <taxon>Ascomycota</taxon>
        <taxon>Pezizomycotina</taxon>
        <taxon>Lecanoromycetes</taxon>
        <taxon>OSLEUM clade</taxon>
        <taxon>Umbilicariomycetidae</taxon>
        <taxon>Umbilicariales</taxon>
        <taxon>Umbilicariaceae</taxon>
        <taxon>Lasallia</taxon>
    </lineage>
</organism>
<keyword evidence="1" id="KW-0732">Signal</keyword>
<name>A0A5M8PTP7_9LECA</name>
<evidence type="ECO:0000313" key="2">
    <source>
        <dbReference type="EMBL" id="KAA6412056.1"/>
    </source>
</evidence>
<sequence>MQFLIIALLAVLAQFPSLILATPQLISGLMNASEVILEQLKAGDRLIPQGLFESTARGMALSVTNAGNH</sequence>
<feature type="signal peptide" evidence="1">
    <location>
        <begin position="1"/>
        <end position="21"/>
    </location>
</feature>
<dbReference type="AlphaFoldDB" id="A0A5M8PTP7"/>